<dbReference type="PATRIC" id="fig|1231377.3.peg.1857"/>
<evidence type="ECO:0000313" key="1">
    <source>
        <dbReference type="EMBL" id="EKF50732.1"/>
    </source>
</evidence>
<protein>
    <submittedName>
        <fullName evidence="1">Uncharacterized protein</fullName>
    </submittedName>
</protein>
<organism evidence="1 2">
    <name type="scientific">Lactococcus garvieae DCC43</name>
    <dbReference type="NCBI Taxonomy" id="1231377"/>
    <lineage>
        <taxon>Bacteria</taxon>
        <taxon>Bacillati</taxon>
        <taxon>Bacillota</taxon>
        <taxon>Bacilli</taxon>
        <taxon>Lactobacillales</taxon>
        <taxon>Streptococcaceae</taxon>
        <taxon>Lactococcus</taxon>
    </lineage>
</organism>
<proteinExistence type="predicted"/>
<dbReference type="AlphaFoldDB" id="K2QB46"/>
<comment type="caution">
    <text evidence="1">The sequence shown here is derived from an EMBL/GenBank/DDBJ whole genome shotgun (WGS) entry which is preliminary data.</text>
</comment>
<name>K2QB46_9LACT</name>
<sequence length="84" mass="9145">MKAEVSVSSEDKDAPNATFILEIESGSLTLRALDFNLGINFGKIVQEKIIVTVPNGMNLNKMIIEGTSGQKTCVTLKLKTFKLT</sequence>
<evidence type="ECO:0000313" key="2">
    <source>
        <dbReference type="Proteomes" id="UP000006787"/>
    </source>
</evidence>
<dbReference type="RefSeq" id="WP_003136466.1">
    <property type="nucleotide sequence ID" value="NZ_AMQS01000033.1"/>
</dbReference>
<dbReference type="EMBL" id="AMQS01000033">
    <property type="protein sequence ID" value="EKF50732.1"/>
    <property type="molecule type" value="Genomic_DNA"/>
</dbReference>
<gene>
    <name evidence="1" type="ORF">C426_1875</name>
</gene>
<dbReference type="Proteomes" id="UP000006787">
    <property type="component" value="Unassembled WGS sequence"/>
</dbReference>
<accession>K2QB46</accession>
<reference evidence="1 2" key="1">
    <citation type="journal article" date="2012" name="J. Bacteriol.">
        <title>Genome Sequence of the Bacteriocin-Producing Strain Lactococcus garvieae DCC43.</title>
        <authorList>
            <person name="Gabrielsen C."/>
            <person name="Brede D.A."/>
            <person name="Hernandez P.E."/>
            <person name="Nes I.F."/>
            <person name="Diep D.B."/>
        </authorList>
    </citation>
    <scope>NUCLEOTIDE SEQUENCE [LARGE SCALE GENOMIC DNA]</scope>
    <source>
        <strain evidence="1 2">DCC43</strain>
    </source>
</reference>